<dbReference type="Proteomes" id="UP000193144">
    <property type="component" value="Unassembled WGS sequence"/>
</dbReference>
<gene>
    <name evidence="2" type="ORF">BCR34DRAFT_573600</name>
</gene>
<feature type="domain" description="Anoctamin alpha-beta plait" evidence="1">
    <location>
        <begin position="22"/>
        <end position="146"/>
    </location>
</feature>
<protein>
    <recommendedName>
        <fullName evidence="1">Anoctamin alpha-beta plait domain-containing protein</fullName>
    </recommendedName>
</protein>
<evidence type="ECO:0000313" key="2">
    <source>
        <dbReference type="EMBL" id="ORY03332.1"/>
    </source>
</evidence>
<dbReference type="InterPro" id="IPR049456">
    <property type="entry name" value="Anoctamin_N_fung"/>
</dbReference>
<name>A0A1Y1YZ66_9PLEO</name>
<comment type="caution">
    <text evidence="2">The sequence shown here is derived from an EMBL/GenBank/DDBJ whole genome shotgun (WGS) entry which is preliminary data.</text>
</comment>
<organism evidence="2 3">
    <name type="scientific">Clohesyomyces aquaticus</name>
    <dbReference type="NCBI Taxonomy" id="1231657"/>
    <lineage>
        <taxon>Eukaryota</taxon>
        <taxon>Fungi</taxon>
        <taxon>Dikarya</taxon>
        <taxon>Ascomycota</taxon>
        <taxon>Pezizomycotina</taxon>
        <taxon>Dothideomycetes</taxon>
        <taxon>Pleosporomycetidae</taxon>
        <taxon>Pleosporales</taxon>
        <taxon>Lindgomycetaceae</taxon>
        <taxon>Clohesyomyces</taxon>
    </lineage>
</organism>
<sequence>MHTIDTKDQNECFDCSRTTYHDQYLIVYEFCTPSFRDHDVAIREFNLLLKDLEAVGLHTEVRAGYDQSLLIFTKAPKELLGSTIYHSRVKDWLYGITKKHLGGNRDSAANGTFEAEDLLSMFHLVNWQKELVGARITPGIGKWKNVTSIFPLHNDRTNQQLLIHLSKRLFLKIEDLDKVRDLSRPQ</sequence>
<evidence type="ECO:0000259" key="1">
    <source>
        <dbReference type="Pfam" id="PF20877"/>
    </source>
</evidence>
<accession>A0A1Y1YZ66</accession>
<dbReference type="EMBL" id="MCFA01000148">
    <property type="protein sequence ID" value="ORY03332.1"/>
    <property type="molecule type" value="Genomic_DNA"/>
</dbReference>
<keyword evidence="3" id="KW-1185">Reference proteome</keyword>
<reference evidence="2 3" key="1">
    <citation type="submission" date="2016-07" db="EMBL/GenBank/DDBJ databases">
        <title>Pervasive Adenine N6-methylation of Active Genes in Fungi.</title>
        <authorList>
            <consortium name="DOE Joint Genome Institute"/>
            <person name="Mondo S.J."/>
            <person name="Dannebaum R.O."/>
            <person name="Kuo R.C."/>
            <person name="Labutti K."/>
            <person name="Haridas S."/>
            <person name="Kuo A."/>
            <person name="Salamov A."/>
            <person name="Ahrendt S.R."/>
            <person name="Lipzen A."/>
            <person name="Sullivan W."/>
            <person name="Andreopoulos W.B."/>
            <person name="Clum A."/>
            <person name="Lindquist E."/>
            <person name="Daum C."/>
            <person name="Ramamoorthy G.K."/>
            <person name="Gryganskyi A."/>
            <person name="Culley D."/>
            <person name="Magnuson J.K."/>
            <person name="James T.Y."/>
            <person name="O'Malley M.A."/>
            <person name="Stajich J.E."/>
            <person name="Spatafora J.W."/>
            <person name="Visel A."/>
            <person name="Grigoriev I.V."/>
        </authorList>
    </citation>
    <scope>NUCLEOTIDE SEQUENCE [LARGE SCALE GENOMIC DNA]</scope>
    <source>
        <strain evidence="2 3">CBS 115471</strain>
    </source>
</reference>
<dbReference type="Pfam" id="PF20877">
    <property type="entry name" value="Anoctamin_N"/>
    <property type="match status" value="1"/>
</dbReference>
<dbReference type="AlphaFoldDB" id="A0A1Y1YZ66"/>
<dbReference type="OrthoDB" id="296386at2759"/>
<proteinExistence type="predicted"/>
<evidence type="ECO:0000313" key="3">
    <source>
        <dbReference type="Proteomes" id="UP000193144"/>
    </source>
</evidence>